<proteinExistence type="predicted"/>
<comment type="caution">
    <text evidence="2">The sequence shown here is derived from an EMBL/GenBank/DDBJ whole genome shotgun (WGS) entry which is preliminary data.</text>
</comment>
<dbReference type="Proteomes" id="UP001160625">
    <property type="component" value="Unassembled WGS sequence"/>
</dbReference>
<feature type="transmembrane region" description="Helical" evidence="1">
    <location>
        <begin position="71"/>
        <end position="88"/>
    </location>
</feature>
<gene>
    <name evidence="2" type="ORF">QGN17_02185</name>
</gene>
<feature type="transmembrane region" description="Helical" evidence="1">
    <location>
        <begin position="12"/>
        <end position="28"/>
    </location>
</feature>
<evidence type="ECO:0000256" key="1">
    <source>
        <dbReference type="SAM" id="Phobius"/>
    </source>
</evidence>
<feature type="transmembrane region" description="Helical" evidence="1">
    <location>
        <begin position="43"/>
        <end position="64"/>
    </location>
</feature>
<name>A0ABT6MWV3_9SPHN</name>
<feature type="transmembrane region" description="Helical" evidence="1">
    <location>
        <begin position="94"/>
        <end position="118"/>
    </location>
</feature>
<organism evidence="2 3">
    <name type="scientific">Sphingomonas oryzagri</name>
    <dbReference type="NCBI Taxonomy" id="3042314"/>
    <lineage>
        <taxon>Bacteria</taxon>
        <taxon>Pseudomonadati</taxon>
        <taxon>Pseudomonadota</taxon>
        <taxon>Alphaproteobacteria</taxon>
        <taxon>Sphingomonadales</taxon>
        <taxon>Sphingomonadaceae</taxon>
        <taxon>Sphingomonas</taxon>
    </lineage>
</organism>
<dbReference type="EMBL" id="JARYGZ010000001">
    <property type="protein sequence ID" value="MDH7637529.1"/>
    <property type="molecule type" value="Genomic_DNA"/>
</dbReference>
<keyword evidence="1" id="KW-0472">Membrane</keyword>
<sequence length="141" mass="15583">MRPLSILYFERLIFGTLFLGVIQSYLSWDRSIAAAAAIGNNPVVFMATTLIGTFAIMATLTLLVSRRRSKVAMWISVLFFVLGLPLFFKVLSSGLLFGSGFISLLQTTGQLVAFSLLFTRSARLWMNGEDGASSELKDVFR</sequence>
<evidence type="ECO:0000313" key="3">
    <source>
        <dbReference type="Proteomes" id="UP001160625"/>
    </source>
</evidence>
<evidence type="ECO:0000313" key="2">
    <source>
        <dbReference type="EMBL" id="MDH7637529.1"/>
    </source>
</evidence>
<reference evidence="2" key="1">
    <citation type="submission" date="2023-04" db="EMBL/GenBank/DDBJ databases">
        <title>Sphingomonas sp. MAHUQ-71 isolated from rice field.</title>
        <authorList>
            <person name="Huq M.A."/>
        </authorList>
    </citation>
    <scope>NUCLEOTIDE SEQUENCE</scope>
    <source>
        <strain evidence="2">MAHUQ-71</strain>
    </source>
</reference>
<keyword evidence="1" id="KW-1133">Transmembrane helix</keyword>
<keyword evidence="1" id="KW-0812">Transmembrane</keyword>
<protein>
    <submittedName>
        <fullName evidence="2">Uncharacterized protein</fullName>
    </submittedName>
</protein>
<keyword evidence="3" id="KW-1185">Reference proteome</keyword>
<accession>A0ABT6MWV3</accession>